<dbReference type="PROSITE" id="PS51257">
    <property type="entry name" value="PROKAR_LIPOPROTEIN"/>
    <property type="match status" value="1"/>
</dbReference>
<feature type="signal peptide" evidence="1">
    <location>
        <begin position="1"/>
        <end position="20"/>
    </location>
</feature>
<evidence type="ECO:0000256" key="1">
    <source>
        <dbReference type="SAM" id="SignalP"/>
    </source>
</evidence>
<dbReference type="OrthoDB" id="5954188at2"/>
<sequence length="165" mass="17913">MKRLLHGLALVMLAALLAACGPQRQSVFPPTITIQQMHVQPDGAWQLTLRIQNNSYTGMKYQSVEGQLQIAQGIPVRVHSTFDLDIPSFAGDVLHVDVLPTPAMNQALQVVAAKGSAGSLPYTLSGIVHCMPNLEDHPDDKNPRDFPFNSSSFLSPVPGIANTFR</sequence>
<protein>
    <recommendedName>
        <fullName evidence="4">Late embryogenesis abundant protein LEA-2 subgroup domain-containing protein</fullName>
    </recommendedName>
</protein>
<dbReference type="Proteomes" id="UP000254258">
    <property type="component" value="Unassembled WGS sequence"/>
</dbReference>
<keyword evidence="3" id="KW-1185">Reference proteome</keyword>
<evidence type="ECO:0000313" key="3">
    <source>
        <dbReference type="Proteomes" id="UP000254258"/>
    </source>
</evidence>
<dbReference type="RefSeq" id="WP_115493626.1">
    <property type="nucleotide sequence ID" value="NZ_QRBE01000001.1"/>
</dbReference>
<keyword evidence="1" id="KW-0732">Signal</keyword>
<accession>A0A370X8G4</accession>
<feature type="chain" id="PRO_5016985717" description="Late embryogenesis abundant protein LEA-2 subgroup domain-containing protein" evidence="1">
    <location>
        <begin position="21"/>
        <end position="165"/>
    </location>
</feature>
<reference evidence="2 3" key="1">
    <citation type="submission" date="2018-07" db="EMBL/GenBank/DDBJ databases">
        <title>Dyella monticola sp. nov. and Dyella psychrodurans sp. nov. isolated from monsoon evergreen broad-leaved forest soil of Dinghu Mountain, China.</title>
        <authorList>
            <person name="Gao Z."/>
            <person name="Qiu L."/>
        </authorList>
    </citation>
    <scope>NUCLEOTIDE SEQUENCE [LARGE SCALE GENOMIC DNA]</scope>
    <source>
        <strain evidence="2 3">4G-K06</strain>
    </source>
</reference>
<dbReference type="EMBL" id="QRBE01000001">
    <property type="protein sequence ID" value="RDS84592.1"/>
    <property type="molecule type" value="Genomic_DNA"/>
</dbReference>
<name>A0A370X8G4_9GAMM</name>
<organism evidence="2 3">
    <name type="scientific">Dyella monticola</name>
    <dbReference type="NCBI Taxonomy" id="1927958"/>
    <lineage>
        <taxon>Bacteria</taxon>
        <taxon>Pseudomonadati</taxon>
        <taxon>Pseudomonadota</taxon>
        <taxon>Gammaproteobacteria</taxon>
        <taxon>Lysobacterales</taxon>
        <taxon>Rhodanobacteraceae</taxon>
        <taxon>Dyella</taxon>
    </lineage>
</organism>
<evidence type="ECO:0008006" key="4">
    <source>
        <dbReference type="Google" id="ProtNLM"/>
    </source>
</evidence>
<proteinExistence type="predicted"/>
<evidence type="ECO:0000313" key="2">
    <source>
        <dbReference type="EMBL" id="RDS84592.1"/>
    </source>
</evidence>
<dbReference type="AlphaFoldDB" id="A0A370X8G4"/>
<comment type="caution">
    <text evidence="2">The sequence shown here is derived from an EMBL/GenBank/DDBJ whole genome shotgun (WGS) entry which is preliminary data.</text>
</comment>
<gene>
    <name evidence="2" type="ORF">DWU98_01075</name>
</gene>